<keyword evidence="1" id="KW-0732">Signal</keyword>
<evidence type="ECO:0000313" key="3">
    <source>
        <dbReference type="Proteomes" id="UP000054498"/>
    </source>
</evidence>
<feature type="chain" id="PRO_5002244836" evidence="1">
    <location>
        <begin position="20"/>
        <end position="130"/>
    </location>
</feature>
<dbReference type="PROSITE" id="PS51257">
    <property type="entry name" value="PROKAR_LIPOPROTEIN"/>
    <property type="match status" value="1"/>
</dbReference>
<sequence>MRLAVAALVLLGALACVSASPKGDANEVNQNMRITQIGSGNTAIEDRASQAAFINQGKGNKINQDITTYTRASAIEVNAGAKGKKFGGRKMLAGNTPAFQPDVGVKSNVGVQVQPNRNGVSTNIYAVPQV</sequence>
<dbReference type="RefSeq" id="XP_013891012.1">
    <property type="nucleotide sequence ID" value="XM_014035558.1"/>
</dbReference>
<reference evidence="2 3" key="1">
    <citation type="journal article" date="2013" name="BMC Genomics">
        <title>Reconstruction of the lipid metabolism for the microalga Monoraphidium neglectum from its genome sequence reveals characteristics suitable for biofuel production.</title>
        <authorList>
            <person name="Bogen C."/>
            <person name="Al-Dilaimi A."/>
            <person name="Albersmeier A."/>
            <person name="Wichmann J."/>
            <person name="Grundmann M."/>
            <person name="Rupp O."/>
            <person name="Lauersen K.J."/>
            <person name="Blifernez-Klassen O."/>
            <person name="Kalinowski J."/>
            <person name="Goesmann A."/>
            <person name="Mussgnug J.H."/>
            <person name="Kruse O."/>
        </authorList>
    </citation>
    <scope>NUCLEOTIDE SEQUENCE [LARGE SCALE GENOMIC DNA]</scope>
    <source>
        <strain evidence="2 3">SAG 48.87</strain>
    </source>
</reference>
<gene>
    <name evidence="2" type="ORF">MNEG_15971</name>
</gene>
<dbReference type="EMBL" id="KK106061">
    <property type="protein sequence ID" value="KIY91992.1"/>
    <property type="molecule type" value="Genomic_DNA"/>
</dbReference>
<dbReference type="AlphaFoldDB" id="A0A0D2IVM5"/>
<evidence type="ECO:0000313" key="2">
    <source>
        <dbReference type="EMBL" id="KIY91992.1"/>
    </source>
</evidence>
<organism evidence="2 3">
    <name type="scientific">Monoraphidium neglectum</name>
    <dbReference type="NCBI Taxonomy" id="145388"/>
    <lineage>
        <taxon>Eukaryota</taxon>
        <taxon>Viridiplantae</taxon>
        <taxon>Chlorophyta</taxon>
        <taxon>core chlorophytes</taxon>
        <taxon>Chlorophyceae</taxon>
        <taxon>CS clade</taxon>
        <taxon>Sphaeropleales</taxon>
        <taxon>Selenastraceae</taxon>
        <taxon>Monoraphidium</taxon>
    </lineage>
</organism>
<feature type="signal peptide" evidence="1">
    <location>
        <begin position="1"/>
        <end position="19"/>
    </location>
</feature>
<keyword evidence="3" id="KW-1185">Reference proteome</keyword>
<name>A0A0D2IVM5_9CHLO</name>
<dbReference type="Proteomes" id="UP000054498">
    <property type="component" value="Unassembled WGS sequence"/>
</dbReference>
<evidence type="ECO:0000256" key="1">
    <source>
        <dbReference type="SAM" id="SignalP"/>
    </source>
</evidence>
<proteinExistence type="predicted"/>
<dbReference type="GeneID" id="25733685"/>
<accession>A0A0D2IVM5</accession>
<dbReference type="KEGG" id="mng:MNEG_15971"/>
<protein>
    <submittedName>
        <fullName evidence="2">Uncharacterized protein</fullName>
    </submittedName>
</protein>